<comment type="caution">
    <text evidence="3">The sequence shown here is derived from an EMBL/GenBank/DDBJ whole genome shotgun (WGS) entry which is preliminary data.</text>
</comment>
<feature type="region of interest" description="Disordered" evidence="1">
    <location>
        <begin position="131"/>
        <end position="174"/>
    </location>
</feature>
<sequence length="356" mass="38615">MAQQPAQKPAAPKASKVHFATPLAQSTRSSILEWRLPRPHHQYVLTGRSRAAWHTSFVVPQLNLLLDAGLVVNSLRPKHVFITHGHNDHCLLSPAFVKREDPPDVVCPAEMAGVFDAYIAANSALNLGGAVDLGSRAPSPEDEDEDEDGEDGEDTPGSGGSAPSSVAGPGYLHTHVTHGVRHGDVVPLRRTKNISAQVFACDHSVPSVGYVFRATTHRLRPEHASKTGPELRALRQAGEEITAPATTPFMAFLGDGTAATLAAEPEWLRGGIPVVITECSFLHEEHRAQAARTKHTLWADLEPVVRKFPRTTFVLTHFSLRYSDRVVANFFRDMADPPANIVIWADGEAEEGAGCR</sequence>
<dbReference type="SUPFAM" id="SSF56281">
    <property type="entry name" value="Metallo-hydrolase/oxidoreductase"/>
    <property type="match status" value="1"/>
</dbReference>
<dbReference type="RefSeq" id="XP_031000188.1">
    <property type="nucleotide sequence ID" value="XM_031134336.1"/>
</dbReference>
<dbReference type="EMBL" id="SKBQ01000111">
    <property type="protein sequence ID" value="TPX18477.1"/>
    <property type="molecule type" value="Genomic_DNA"/>
</dbReference>
<protein>
    <recommendedName>
        <fullName evidence="2">Metallo-beta-lactamase domain-containing protein</fullName>
    </recommendedName>
</protein>
<evidence type="ECO:0000313" key="4">
    <source>
        <dbReference type="Proteomes" id="UP000319257"/>
    </source>
</evidence>
<dbReference type="PANTHER" id="PTHR46504">
    <property type="entry name" value="TRNASE Z TRZ1"/>
    <property type="match status" value="1"/>
</dbReference>
<dbReference type="GeneID" id="41979037"/>
<evidence type="ECO:0000259" key="2">
    <source>
        <dbReference type="Pfam" id="PF00753"/>
    </source>
</evidence>
<dbReference type="InterPro" id="IPR001279">
    <property type="entry name" value="Metallo-B-lactamas"/>
</dbReference>
<dbReference type="Proteomes" id="UP000319257">
    <property type="component" value="Unassembled WGS sequence"/>
</dbReference>
<gene>
    <name evidence="3" type="ORF">E0L32_011590</name>
</gene>
<evidence type="ECO:0000256" key="1">
    <source>
        <dbReference type="SAM" id="MobiDB-lite"/>
    </source>
</evidence>
<feature type="compositionally biased region" description="Acidic residues" evidence="1">
    <location>
        <begin position="140"/>
        <end position="154"/>
    </location>
</feature>
<accession>A0A507BET4</accession>
<dbReference type="AlphaFoldDB" id="A0A507BET4"/>
<feature type="compositionally biased region" description="Low complexity" evidence="1">
    <location>
        <begin position="161"/>
        <end position="170"/>
    </location>
</feature>
<dbReference type="InterPro" id="IPR036866">
    <property type="entry name" value="RibonucZ/Hydroxyglut_hydro"/>
</dbReference>
<name>A0A507BET4_9PEZI</name>
<keyword evidence="4" id="KW-1185">Reference proteome</keyword>
<dbReference type="STRING" id="1093900.A0A507BET4"/>
<feature type="domain" description="Metallo-beta-lactamase" evidence="2">
    <location>
        <begin position="73"/>
        <end position="205"/>
    </location>
</feature>
<dbReference type="Gene3D" id="3.60.15.10">
    <property type="entry name" value="Ribonuclease Z/Hydroxyacylglutathione hydrolase-like"/>
    <property type="match status" value="1"/>
</dbReference>
<dbReference type="PANTHER" id="PTHR46504:SF2">
    <property type="entry name" value="TRNASE Z TRZ1"/>
    <property type="match status" value="1"/>
</dbReference>
<dbReference type="OrthoDB" id="527344at2759"/>
<proteinExistence type="predicted"/>
<dbReference type="Pfam" id="PF00753">
    <property type="entry name" value="Lactamase_B"/>
    <property type="match status" value="1"/>
</dbReference>
<organism evidence="3 4">
    <name type="scientific">Thyridium curvatum</name>
    <dbReference type="NCBI Taxonomy" id="1093900"/>
    <lineage>
        <taxon>Eukaryota</taxon>
        <taxon>Fungi</taxon>
        <taxon>Dikarya</taxon>
        <taxon>Ascomycota</taxon>
        <taxon>Pezizomycotina</taxon>
        <taxon>Sordariomycetes</taxon>
        <taxon>Sordariomycetidae</taxon>
        <taxon>Thyridiales</taxon>
        <taxon>Thyridiaceae</taxon>
        <taxon>Thyridium</taxon>
    </lineage>
</organism>
<dbReference type="InParanoid" id="A0A507BET4"/>
<evidence type="ECO:0000313" key="3">
    <source>
        <dbReference type="EMBL" id="TPX18477.1"/>
    </source>
</evidence>
<reference evidence="3 4" key="1">
    <citation type="submission" date="2019-06" db="EMBL/GenBank/DDBJ databases">
        <title>Draft genome sequence of the filamentous fungus Phialemoniopsis curvata isolated from diesel fuel.</title>
        <authorList>
            <person name="Varaljay V.A."/>
            <person name="Lyon W.J."/>
            <person name="Crouch A.L."/>
            <person name="Drake C.E."/>
            <person name="Hollomon J.M."/>
            <person name="Nadeau L.J."/>
            <person name="Nunn H.S."/>
            <person name="Stevenson B.S."/>
            <person name="Bojanowski C.L."/>
            <person name="Crookes-Goodson W.J."/>
        </authorList>
    </citation>
    <scope>NUCLEOTIDE SEQUENCE [LARGE SCALE GENOMIC DNA]</scope>
    <source>
        <strain evidence="3 4">D216</strain>
    </source>
</reference>